<feature type="compositionally biased region" description="Polar residues" evidence="4">
    <location>
        <begin position="293"/>
        <end position="305"/>
    </location>
</feature>
<dbReference type="AlphaFoldDB" id="A0A7R8X8E0"/>
<sequence>MTMQNHLRRFSLVILLGSTLGSRDESPCPGSDVIFPCNCLIDLGLRSVTVDCSNAFSGDEISYAFNHGLWPSNHFTEFRMVRNEFVQELPEGVFANVSFKNIFIEHSALVSVHRTALLPSKDQLETITIADCNLEDFPWEILPELGSLAWLFLAVNALNAVPPLNSSSLESLSIVGNRIRTLESGWFLPNMQDLFLDYLSLLAGFPTDVTIDFHFNEISEVNEESFRPMLEVVSKGKGSISVHGNPVECDCSMAWVVLNPDFLAKLKGYCSDLTEFQDLDPNDFQDCIRVESHGNTGDSPIPSNETETKFELRSEVRV</sequence>
<keyword evidence="7" id="KW-1185">Reference proteome</keyword>
<evidence type="ECO:0000313" key="6">
    <source>
        <dbReference type="EMBL" id="CAD7245951.1"/>
    </source>
</evidence>
<evidence type="ECO:0000256" key="1">
    <source>
        <dbReference type="ARBA" id="ARBA00022614"/>
    </source>
</evidence>
<dbReference type="Proteomes" id="UP000677054">
    <property type="component" value="Unassembled WGS sequence"/>
</dbReference>
<dbReference type="GO" id="GO:0016020">
    <property type="term" value="C:membrane"/>
    <property type="evidence" value="ECO:0007669"/>
    <property type="project" value="TreeGrafter"/>
</dbReference>
<dbReference type="PANTHER" id="PTHR24364:SF18">
    <property type="entry name" value="LP06937P"/>
    <property type="match status" value="1"/>
</dbReference>
<evidence type="ECO:0000256" key="3">
    <source>
        <dbReference type="ARBA" id="ARBA00022737"/>
    </source>
</evidence>
<feature type="signal peptide" evidence="5">
    <location>
        <begin position="1"/>
        <end position="21"/>
    </location>
</feature>
<dbReference type="PANTHER" id="PTHR24364">
    <property type="entry name" value="LP06937P"/>
    <property type="match status" value="1"/>
</dbReference>
<dbReference type="OrthoDB" id="6436857at2759"/>
<gene>
    <name evidence="6" type="ORF">DSTB1V02_LOCUS5817</name>
</gene>
<accession>A0A7R8X8E0</accession>
<feature type="chain" id="PRO_5036209054" evidence="5">
    <location>
        <begin position="22"/>
        <end position="318"/>
    </location>
</feature>
<dbReference type="InterPro" id="IPR032675">
    <property type="entry name" value="LRR_dom_sf"/>
</dbReference>
<proteinExistence type="predicted"/>
<name>A0A7R8X8E0_9CRUS</name>
<feature type="compositionally biased region" description="Basic and acidic residues" evidence="4">
    <location>
        <begin position="306"/>
        <end position="318"/>
    </location>
</feature>
<protein>
    <submittedName>
        <fullName evidence="6">Uncharacterized protein</fullName>
    </submittedName>
</protein>
<evidence type="ECO:0000256" key="2">
    <source>
        <dbReference type="ARBA" id="ARBA00022729"/>
    </source>
</evidence>
<dbReference type="Gene3D" id="3.80.10.10">
    <property type="entry name" value="Ribonuclease Inhibitor"/>
    <property type="match status" value="1"/>
</dbReference>
<evidence type="ECO:0000256" key="4">
    <source>
        <dbReference type="SAM" id="MobiDB-lite"/>
    </source>
</evidence>
<dbReference type="PROSITE" id="PS51450">
    <property type="entry name" value="LRR"/>
    <property type="match status" value="1"/>
</dbReference>
<evidence type="ECO:0000256" key="5">
    <source>
        <dbReference type="SAM" id="SignalP"/>
    </source>
</evidence>
<keyword evidence="3" id="KW-0677">Repeat</keyword>
<evidence type="ECO:0000313" key="7">
    <source>
        <dbReference type="Proteomes" id="UP000677054"/>
    </source>
</evidence>
<organism evidence="6">
    <name type="scientific">Darwinula stevensoni</name>
    <dbReference type="NCBI Taxonomy" id="69355"/>
    <lineage>
        <taxon>Eukaryota</taxon>
        <taxon>Metazoa</taxon>
        <taxon>Ecdysozoa</taxon>
        <taxon>Arthropoda</taxon>
        <taxon>Crustacea</taxon>
        <taxon>Oligostraca</taxon>
        <taxon>Ostracoda</taxon>
        <taxon>Podocopa</taxon>
        <taxon>Podocopida</taxon>
        <taxon>Darwinulocopina</taxon>
        <taxon>Darwinuloidea</taxon>
        <taxon>Darwinulidae</taxon>
        <taxon>Darwinula</taxon>
    </lineage>
</organism>
<feature type="region of interest" description="Disordered" evidence="4">
    <location>
        <begin position="293"/>
        <end position="318"/>
    </location>
</feature>
<keyword evidence="2 5" id="KW-0732">Signal</keyword>
<dbReference type="EMBL" id="CAJPEV010000999">
    <property type="protein sequence ID" value="CAG0890035.1"/>
    <property type="molecule type" value="Genomic_DNA"/>
</dbReference>
<dbReference type="InterPro" id="IPR001611">
    <property type="entry name" value="Leu-rich_rpt"/>
</dbReference>
<dbReference type="EMBL" id="LR900516">
    <property type="protein sequence ID" value="CAD7245951.1"/>
    <property type="molecule type" value="Genomic_DNA"/>
</dbReference>
<keyword evidence="1" id="KW-0433">Leucine-rich repeat</keyword>
<dbReference type="InterPro" id="IPR052286">
    <property type="entry name" value="Wnt_signaling_inhibitor"/>
</dbReference>
<reference evidence="6" key="1">
    <citation type="submission" date="2020-11" db="EMBL/GenBank/DDBJ databases">
        <authorList>
            <person name="Tran Van P."/>
        </authorList>
    </citation>
    <scope>NUCLEOTIDE SEQUENCE</scope>
</reference>
<dbReference type="SUPFAM" id="SSF52058">
    <property type="entry name" value="L domain-like"/>
    <property type="match status" value="1"/>
</dbReference>